<dbReference type="NCBIfam" id="TIGR03619">
    <property type="entry name" value="F420_Rv2161c"/>
    <property type="match status" value="1"/>
</dbReference>
<dbReference type="AlphaFoldDB" id="A0A5C8ZYB4"/>
<dbReference type="InterPro" id="IPR036661">
    <property type="entry name" value="Luciferase-like_sf"/>
</dbReference>
<dbReference type="GO" id="GO:0008726">
    <property type="term" value="F:alkanesulfonate monooxygenase activity"/>
    <property type="evidence" value="ECO:0007669"/>
    <property type="project" value="TreeGrafter"/>
</dbReference>
<evidence type="ECO:0000313" key="6">
    <source>
        <dbReference type="EMBL" id="TXS92704.1"/>
    </source>
</evidence>
<keyword evidence="4" id="KW-0503">Monooxygenase</keyword>
<keyword evidence="3 6" id="KW-0560">Oxidoreductase</keyword>
<dbReference type="SUPFAM" id="SSF51679">
    <property type="entry name" value="Bacterial luciferase-like"/>
    <property type="match status" value="1"/>
</dbReference>
<feature type="domain" description="Luciferase-like" evidence="5">
    <location>
        <begin position="12"/>
        <end position="235"/>
    </location>
</feature>
<evidence type="ECO:0000256" key="3">
    <source>
        <dbReference type="ARBA" id="ARBA00023002"/>
    </source>
</evidence>
<gene>
    <name evidence="6" type="ORF">FV139_12030</name>
</gene>
<sequence length="287" mass="31931">MKFWQSVTWMEAEQLVPVARFAEELGFEGVLNADHAVYPEEVKAPYPYSDNGKPPMTAADPYPDCWVSLAFMAAATTRLRFSTSVYVLPLRNPFEVAKAAGALSLFSGERFALGVGAGWMKDEFDIYGVEFRARGRRMDEMIEIMQALWRGGMVEHHGEFYDFPRLQIEPPPPAPVPVWVGGANPAALRRAAVLGDGWIGAGNTLAEVPPLLQRLAALRAEAGREQEPFETLVGLTEPATPDDYRRLGQQGMTAGVVPPFYFTLGKRSSLDDKKRAMEAFARRYIER</sequence>
<dbReference type="PANTHER" id="PTHR42847">
    <property type="entry name" value="ALKANESULFONATE MONOOXYGENASE"/>
    <property type="match status" value="1"/>
</dbReference>
<comment type="caution">
    <text evidence="6">The sequence shown here is derived from an EMBL/GenBank/DDBJ whole genome shotgun (WGS) entry which is preliminary data.</text>
</comment>
<dbReference type="GO" id="GO:0046306">
    <property type="term" value="P:alkanesulfonate catabolic process"/>
    <property type="evidence" value="ECO:0007669"/>
    <property type="project" value="TreeGrafter"/>
</dbReference>
<accession>A0A5C8ZYB4</accession>
<keyword evidence="7" id="KW-1185">Reference proteome</keyword>
<name>A0A5C8ZYB4_9GAMM</name>
<dbReference type="Proteomes" id="UP000321039">
    <property type="component" value="Unassembled WGS sequence"/>
</dbReference>
<dbReference type="Gene3D" id="3.20.20.30">
    <property type="entry name" value="Luciferase-like domain"/>
    <property type="match status" value="1"/>
</dbReference>
<organism evidence="6 7">
    <name type="scientific">Parahaliea maris</name>
    <dbReference type="NCBI Taxonomy" id="2716870"/>
    <lineage>
        <taxon>Bacteria</taxon>
        <taxon>Pseudomonadati</taxon>
        <taxon>Pseudomonadota</taxon>
        <taxon>Gammaproteobacteria</taxon>
        <taxon>Cellvibrionales</taxon>
        <taxon>Halieaceae</taxon>
        <taxon>Parahaliea</taxon>
    </lineage>
</organism>
<evidence type="ECO:0000256" key="2">
    <source>
        <dbReference type="ARBA" id="ARBA00022643"/>
    </source>
</evidence>
<protein>
    <submittedName>
        <fullName evidence="6">TIGR03619 family F420-dependent LLM class oxidoreductase</fullName>
        <ecNumber evidence="6">1.-.-.-</ecNumber>
    </submittedName>
</protein>
<keyword evidence="1" id="KW-0285">Flavoprotein</keyword>
<evidence type="ECO:0000256" key="1">
    <source>
        <dbReference type="ARBA" id="ARBA00022630"/>
    </source>
</evidence>
<evidence type="ECO:0000259" key="5">
    <source>
        <dbReference type="Pfam" id="PF00296"/>
    </source>
</evidence>
<dbReference type="InterPro" id="IPR019921">
    <property type="entry name" value="Lucif-like_OxRdtase_Rv2161c"/>
</dbReference>
<dbReference type="InterPro" id="IPR011251">
    <property type="entry name" value="Luciferase-like_dom"/>
</dbReference>
<dbReference type="EC" id="1.-.-.-" evidence="6"/>
<dbReference type="Pfam" id="PF00296">
    <property type="entry name" value="Bac_luciferase"/>
    <property type="match status" value="1"/>
</dbReference>
<evidence type="ECO:0000313" key="7">
    <source>
        <dbReference type="Proteomes" id="UP000321039"/>
    </source>
</evidence>
<dbReference type="InterPro" id="IPR050172">
    <property type="entry name" value="SsuD_RutA_monooxygenase"/>
</dbReference>
<dbReference type="EMBL" id="VRZA01000004">
    <property type="protein sequence ID" value="TXS92704.1"/>
    <property type="molecule type" value="Genomic_DNA"/>
</dbReference>
<reference evidence="6 7" key="1">
    <citation type="submission" date="2019-08" db="EMBL/GenBank/DDBJ databases">
        <title>Parahaliea maris sp. nov., isolated from the surface seawater.</title>
        <authorList>
            <person name="Liu Y."/>
        </authorList>
    </citation>
    <scope>NUCLEOTIDE SEQUENCE [LARGE SCALE GENOMIC DNA]</scope>
    <source>
        <strain evidence="6 7">HSLHS9</strain>
    </source>
</reference>
<evidence type="ECO:0000256" key="4">
    <source>
        <dbReference type="ARBA" id="ARBA00023033"/>
    </source>
</evidence>
<keyword evidence="2" id="KW-0288">FMN</keyword>
<dbReference type="PANTHER" id="PTHR42847:SF4">
    <property type="entry name" value="ALKANESULFONATE MONOOXYGENASE-RELATED"/>
    <property type="match status" value="1"/>
</dbReference>
<dbReference type="RefSeq" id="WP_148068707.1">
    <property type="nucleotide sequence ID" value="NZ_VRZA01000004.1"/>
</dbReference>
<proteinExistence type="predicted"/>